<dbReference type="PANTHER" id="PTHR47143:SF4">
    <property type="entry name" value="TRANSIENT RECEPTOR POTENTIAL CATION CHANNEL PROTEIN PAINLESS"/>
    <property type="match status" value="1"/>
</dbReference>
<name>A0AAV8WLF8_9CUCU</name>
<dbReference type="GO" id="GO:0034703">
    <property type="term" value="C:cation channel complex"/>
    <property type="evidence" value="ECO:0007669"/>
    <property type="project" value="UniProtKB-ARBA"/>
</dbReference>
<feature type="transmembrane region" description="Helical" evidence="12">
    <location>
        <begin position="662"/>
        <end position="681"/>
    </location>
</feature>
<feature type="transmembrane region" description="Helical" evidence="12">
    <location>
        <begin position="559"/>
        <end position="577"/>
    </location>
</feature>
<keyword evidence="6 12" id="KW-1133">Transmembrane helix</keyword>
<feature type="transmembrane region" description="Helical" evidence="12">
    <location>
        <begin position="622"/>
        <end position="641"/>
    </location>
</feature>
<protein>
    <recommendedName>
        <fullName evidence="13">Ion transport domain-containing protein</fullName>
    </recommendedName>
</protein>
<dbReference type="Proteomes" id="UP001162156">
    <property type="component" value="Unassembled WGS sequence"/>
</dbReference>
<dbReference type="Pfam" id="PF00520">
    <property type="entry name" value="Ion_trans"/>
    <property type="match status" value="1"/>
</dbReference>
<keyword evidence="3" id="KW-0716">Sensory transduction</keyword>
<evidence type="ECO:0000256" key="4">
    <source>
        <dbReference type="ARBA" id="ARBA00022692"/>
    </source>
</evidence>
<comment type="subcellular location">
    <subcellularLocation>
        <location evidence="1">Membrane</location>
        <topology evidence="1">Multi-pass membrane protein</topology>
    </subcellularLocation>
</comment>
<dbReference type="PROSITE" id="PS50088">
    <property type="entry name" value="ANK_REPEAT"/>
    <property type="match status" value="2"/>
</dbReference>
<evidence type="ECO:0000256" key="1">
    <source>
        <dbReference type="ARBA" id="ARBA00004141"/>
    </source>
</evidence>
<evidence type="ECO:0000256" key="7">
    <source>
        <dbReference type="ARBA" id="ARBA00023043"/>
    </source>
</evidence>
<organism evidence="14 15">
    <name type="scientific">Rhamnusium bicolor</name>
    <dbReference type="NCBI Taxonomy" id="1586634"/>
    <lineage>
        <taxon>Eukaryota</taxon>
        <taxon>Metazoa</taxon>
        <taxon>Ecdysozoa</taxon>
        <taxon>Arthropoda</taxon>
        <taxon>Hexapoda</taxon>
        <taxon>Insecta</taxon>
        <taxon>Pterygota</taxon>
        <taxon>Neoptera</taxon>
        <taxon>Endopterygota</taxon>
        <taxon>Coleoptera</taxon>
        <taxon>Polyphaga</taxon>
        <taxon>Cucujiformia</taxon>
        <taxon>Chrysomeloidea</taxon>
        <taxon>Cerambycidae</taxon>
        <taxon>Lepturinae</taxon>
        <taxon>Rhagiini</taxon>
        <taxon>Rhamnusium</taxon>
    </lineage>
</organism>
<keyword evidence="5" id="KW-0677">Repeat</keyword>
<keyword evidence="9 12" id="KW-0472">Membrane</keyword>
<keyword evidence="8" id="KW-0406">Ion transport</keyword>
<dbReference type="Gene3D" id="1.25.40.20">
    <property type="entry name" value="Ankyrin repeat-containing domain"/>
    <property type="match status" value="3"/>
</dbReference>
<keyword evidence="7 11" id="KW-0040">ANK repeat</keyword>
<evidence type="ECO:0000313" key="15">
    <source>
        <dbReference type="Proteomes" id="UP001162156"/>
    </source>
</evidence>
<dbReference type="EMBL" id="JANEYF010005742">
    <property type="protein sequence ID" value="KAJ8927050.1"/>
    <property type="molecule type" value="Genomic_DNA"/>
</dbReference>
<feature type="domain" description="Ion transport" evidence="13">
    <location>
        <begin position="525"/>
        <end position="810"/>
    </location>
</feature>
<feature type="transmembrane region" description="Helical" evidence="12">
    <location>
        <begin position="597"/>
        <end position="616"/>
    </location>
</feature>
<gene>
    <name evidence="14" type="ORF">NQ314_020537</name>
</gene>
<dbReference type="InterPro" id="IPR002110">
    <property type="entry name" value="Ankyrin_rpt"/>
</dbReference>
<evidence type="ECO:0000313" key="14">
    <source>
        <dbReference type="EMBL" id="KAJ8927050.1"/>
    </source>
</evidence>
<evidence type="ECO:0000256" key="10">
    <source>
        <dbReference type="ARBA" id="ARBA00023303"/>
    </source>
</evidence>
<keyword evidence="15" id="KW-1185">Reference proteome</keyword>
<feature type="repeat" description="ANK" evidence="11">
    <location>
        <begin position="129"/>
        <end position="168"/>
    </location>
</feature>
<dbReference type="AlphaFoldDB" id="A0AAV8WLF8"/>
<dbReference type="InterPro" id="IPR036770">
    <property type="entry name" value="Ankyrin_rpt-contain_sf"/>
</dbReference>
<dbReference type="InterPro" id="IPR005821">
    <property type="entry name" value="Ion_trans_dom"/>
</dbReference>
<dbReference type="PROSITE" id="PS50297">
    <property type="entry name" value="ANK_REP_REGION"/>
    <property type="match status" value="2"/>
</dbReference>
<sequence length="982" mass="112171">MYERLNGKKDGFIRTNSICPTPEAVLLELVQKNDRENIIRLIENNTSLLNHIYHPEYNKPILLIACSEENIEAETVKTLIDLGADIHYSSDIDEEWEAIHFAACSTKSDILKVIVQNLRNPGDINALAKGNTALHILIKHGRSDLTEEFIECAKILVQEGIDVNLGDSNCVSPILWAAKRGYKDIIKVILEKSIVPVDIDSHQSRKKTARDIILTEKLYDGPLPERIDNNNENDENILLKYLYSENENAFVNFKNGDIFNLVNADNTSSTLLQISCDKRLKRAVAHLIDKGTDPNLTTEKNRQTPIEIAAENGYYEIFEILLDHPKILLPKTILITLLKYIDNEQFPGINHAKCYDILLKKLESNKNFLDINEADESQNSPLHYAIRYAESDKVEELLQLGASLGCKNKYDVMPIQDIEPELLKKHLDSCIQFDLKGKKFDKEDFTVTFNYRTLIPPSKKVEYNVGFETSDPETNFNHIITQELVAETEVISYMSKAPEFMHLLKHPVITSFLFMKWHRIRWLFYINLAFYITFFLSLVVYIFTSYANFNSEKSTFEQIIIDVSWLILLATFFILVFRELFQIAVSPEKYFKNFENYIEIILISFAGSILFINHPSEDTKRILSSVSILLAAFELVLMVGQHPQLSTNVVMLKTVSLNFFKFLTWYSLLIIAFALSFYILFSENEANLGNEVSSENSPSTPKNTTLVSELMVTGGLNASSTKNSNKNETAPLNIAEEDKEEDFFKDPGKSLFKTIIMLTGEFDAGSMNFHHFPFTSSIIFSLFIFMIAIILLNLLNGLAVSDTQMIKNNAELVGHIARAQHIRYVESMILGNILPSKLLKSLSSFCCCFPISNNCSFPKTNPLSHRVCLFPHYLNYELTVYPNKGGQICLPLPGKKKWSLGKDCTCSCLYICLDKETIKRTNCIVQEKREQLKIKQEVGYLQKIENIIKTLEKNASSDKMELFLLNKKLDNIMKYLSRECDS</sequence>
<evidence type="ECO:0000256" key="9">
    <source>
        <dbReference type="ARBA" id="ARBA00023136"/>
    </source>
</evidence>
<dbReference type="InterPro" id="IPR052076">
    <property type="entry name" value="TRP_cation_channel"/>
</dbReference>
<evidence type="ECO:0000256" key="8">
    <source>
        <dbReference type="ARBA" id="ARBA00023065"/>
    </source>
</evidence>
<comment type="caution">
    <text evidence="14">The sequence shown here is derived from an EMBL/GenBank/DDBJ whole genome shotgun (WGS) entry which is preliminary data.</text>
</comment>
<dbReference type="GO" id="GO:0005216">
    <property type="term" value="F:monoatomic ion channel activity"/>
    <property type="evidence" value="ECO:0007669"/>
    <property type="project" value="InterPro"/>
</dbReference>
<reference evidence="14" key="1">
    <citation type="journal article" date="2023" name="Insect Mol. Biol.">
        <title>Genome sequencing provides insights into the evolution of gene families encoding plant cell wall-degrading enzymes in longhorned beetles.</title>
        <authorList>
            <person name="Shin N.R."/>
            <person name="Okamura Y."/>
            <person name="Kirsch R."/>
            <person name="Pauchet Y."/>
        </authorList>
    </citation>
    <scope>NUCLEOTIDE SEQUENCE</scope>
    <source>
        <strain evidence="14">RBIC_L_NR</strain>
    </source>
</reference>
<keyword evidence="10" id="KW-0407">Ion channel</keyword>
<keyword evidence="2" id="KW-0813">Transport</keyword>
<keyword evidence="4 12" id="KW-0812">Transmembrane</keyword>
<feature type="transmembrane region" description="Helical" evidence="12">
    <location>
        <begin position="522"/>
        <end position="547"/>
    </location>
</feature>
<dbReference type="Pfam" id="PF00023">
    <property type="entry name" value="Ank"/>
    <property type="match status" value="1"/>
</dbReference>
<feature type="transmembrane region" description="Helical" evidence="12">
    <location>
        <begin position="774"/>
        <end position="795"/>
    </location>
</feature>
<evidence type="ECO:0000256" key="5">
    <source>
        <dbReference type="ARBA" id="ARBA00022737"/>
    </source>
</evidence>
<proteinExistence type="predicted"/>
<dbReference type="PANTHER" id="PTHR47143">
    <property type="entry name" value="TRANSIENT RECEPTOR POTENTIAL CATION CHANNEL PROTEIN PAINLESS"/>
    <property type="match status" value="1"/>
</dbReference>
<dbReference type="Pfam" id="PF12796">
    <property type="entry name" value="Ank_2"/>
    <property type="match status" value="2"/>
</dbReference>
<evidence type="ECO:0000256" key="3">
    <source>
        <dbReference type="ARBA" id="ARBA00022606"/>
    </source>
</evidence>
<dbReference type="SUPFAM" id="SSF48403">
    <property type="entry name" value="Ankyrin repeat"/>
    <property type="match status" value="1"/>
</dbReference>
<evidence type="ECO:0000259" key="13">
    <source>
        <dbReference type="Pfam" id="PF00520"/>
    </source>
</evidence>
<accession>A0AAV8WLF8</accession>
<dbReference type="SMART" id="SM00248">
    <property type="entry name" value="ANK"/>
    <property type="match status" value="7"/>
</dbReference>
<evidence type="ECO:0000256" key="6">
    <source>
        <dbReference type="ARBA" id="ARBA00022989"/>
    </source>
</evidence>
<evidence type="ECO:0000256" key="11">
    <source>
        <dbReference type="PROSITE-ProRule" id="PRU00023"/>
    </source>
</evidence>
<evidence type="ECO:0000256" key="2">
    <source>
        <dbReference type="ARBA" id="ARBA00022448"/>
    </source>
</evidence>
<evidence type="ECO:0000256" key="12">
    <source>
        <dbReference type="SAM" id="Phobius"/>
    </source>
</evidence>
<feature type="repeat" description="ANK" evidence="11">
    <location>
        <begin position="377"/>
        <end position="409"/>
    </location>
</feature>